<organism evidence="4">
    <name type="scientific">Gongylonema pulchrum</name>
    <dbReference type="NCBI Taxonomy" id="637853"/>
    <lineage>
        <taxon>Eukaryota</taxon>
        <taxon>Metazoa</taxon>
        <taxon>Ecdysozoa</taxon>
        <taxon>Nematoda</taxon>
        <taxon>Chromadorea</taxon>
        <taxon>Rhabditida</taxon>
        <taxon>Spirurina</taxon>
        <taxon>Spiruromorpha</taxon>
        <taxon>Spiruroidea</taxon>
        <taxon>Gongylonematidae</taxon>
        <taxon>Gongylonema</taxon>
    </lineage>
</organism>
<dbReference type="WBParaSite" id="GPUH_0000378001-mRNA-1">
    <property type="protein sequence ID" value="GPUH_0000378001-mRNA-1"/>
    <property type="gene ID" value="GPUH_0000378001"/>
</dbReference>
<evidence type="ECO:0000313" key="3">
    <source>
        <dbReference type="Proteomes" id="UP000271098"/>
    </source>
</evidence>
<evidence type="ECO:0000313" key="2">
    <source>
        <dbReference type="EMBL" id="VDK40915.1"/>
    </source>
</evidence>
<feature type="compositionally biased region" description="Basic residues" evidence="1">
    <location>
        <begin position="189"/>
        <end position="203"/>
    </location>
</feature>
<accession>A0A183D4Y2</accession>
<evidence type="ECO:0000256" key="1">
    <source>
        <dbReference type="SAM" id="MobiDB-lite"/>
    </source>
</evidence>
<reference evidence="4" key="1">
    <citation type="submission" date="2016-06" db="UniProtKB">
        <authorList>
            <consortium name="WormBaseParasite"/>
        </authorList>
    </citation>
    <scope>IDENTIFICATION</scope>
</reference>
<dbReference type="OrthoDB" id="5847181at2759"/>
<sequence length="278" mass="31645">MENRSGDSAAVIMPENEMHSKQASGILYLLLYSRNSTLQRFCASLLQRHPNCTEAAWKSPALSVSSAAYILVLDVSDVTVNTPAKKSELTDTEMRVAVDHDESETSAPPIHVVAKKVRPEEAAQGLRRSTRNRVAPIRRWLGEKPIYRRDEQGTLELVGVEEAVIRDPLLVKYNAVDMSQIIEQQTREQRRRSRARRRRENARRKQATELVEALMVPRLTRWEGKEIRLSAVLKSRIAYWDLSFNDVPPFTGKSKNFFCKQSGLRKPVVDLLRAAPKV</sequence>
<protein>
    <submittedName>
        <fullName evidence="4">BZIP domain-containing protein</fullName>
    </submittedName>
</protein>
<dbReference type="EMBL" id="UYRT01006675">
    <property type="protein sequence ID" value="VDK40915.1"/>
    <property type="molecule type" value="Genomic_DNA"/>
</dbReference>
<name>A0A183D4Y2_9BILA</name>
<gene>
    <name evidence="2" type="ORF">GPUH_LOCUS3774</name>
</gene>
<proteinExistence type="predicted"/>
<keyword evidence="3" id="KW-1185">Reference proteome</keyword>
<feature type="region of interest" description="Disordered" evidence="1">
    <location>
        <begin position="184"/>
        <end position="203"/>
    </location>
</feature>
<dbReference type="AlphaFoldDB" id="A0A183D4Y2"/>
<dbReference type="Proteomes" id="UP000271098">
    <property type="component" value="Unassembled WGS sequence"/>
</dbReference>
<evidence type="ECO:0000313" key="4">
    <source>
        <dbReference type="WBParaSite" id="GPUH_0000378001-mRNA-1"/>
    </source>
</evidence>
<reference evidence="2 3" key="2">
    <citation type="submission" date="2018-11" db="EMBL/GenBank/DDBJ databases">
        <authorList>
            <consortium name="Pathogen Informatics"/>
        </authorList>
    </citation>
    <scope>NUCLEOTIDE SEQUENCE [LARGE SCALE GENOMIC DNA]</scope>
</reference>